<protein>
    <recommendedName>
        <fullName evidence="3 10">Heme chaperone HemW</fullName>
    </recommendedName>
</protein>
<keyword evidence="5 10" id="KW-0949">S-adenosyl-L-methionine</keyword>
<keyword evidence="13" id="KW-1185">Reference proteome</keyword>
<evidence type="ECO:0000256" key="5">
    <source>
        <dbReference type="ARBA" id="ARBA00022691"/>
    </source>
</evidence>
<dbReference type="SMART" id="SM00729">
    <property type="entry name" value="Elp3"/>
    <property type="match status" value="1"/>
</dbReference>
<keyword evidence="6 10" id="KW-0479">Metal-binding</keyword>
<dbReference type="NCBIfam" id="TIGR00539">
    <property type="entry name" value="hemN_rel"/>
    <property type="match status" value="1"/>
</dbReference>
<sequence length="372" mass="41922">MIQEPAGLYVHVPFCRTKCRYCDFYSETDLDAVSPWFSAALAEADLYREICGAFDTLYLGGGTPSLLPARLVESLLRGLRGCFSFGPGTEITLEANPDDVTAEKLRAWRAAGVNRLSLGVQSFDDKELRFLGRRHGARCAMEALDLARKAGFSNVGIDLIWGLPGQSLSQWMTTLEEALAFSPEHLSCYELTVEEGTRLHEAVTTGAVVLPAEADLAERFLATSERLTVFGYDHYEVSNFARTRRHRSRHNQKYWRHVPYLGLGPSAHSFMEGRRWWNVRSLHDYIRRLQWNISPVAGDERLTGDQLRLETLYLGFRTSDGITRRELGEGPEVESALEALRRSGNLEVVGDRVRATLTGWLMADRLPSFFDP</sequence>
<dbReference type="InterPro" id="IPR058240">
    <property type="entry name" value="rSAM_sf"/>
</dbReference>
<dbReference type="GO" id="GO:0005737">
    <property type="term" value="C:cytoplasm"/>
    <property type="evidence" value="ECO:0007669"/>
    <property type="project" value="UniProtKB-SubCell"/>
</dbReference>
<dbReference type="Proteomes" id="UP000298602">
    <property type="component" value="Chromosome"/>
</dbReference>
<proteinExistence type="inferred from homology"/>
<dbReference type="PANTHER" id="PTHR13932">
    <property type="entry name" value="COPROPORPHYRINIGEN III OXIDASE"/>
    <property type="match status" value="1"/>
</dbReference>
<evidence type="ECO:0000256" key="8">
    <source>
        <dbReference type="ARBA" id="ARBA00023014"/>
    </source>
</evidence>
<dbReference type="SFLD" id="SFLDS00029">
    <property type="entry name" value="Radical_SAM"/>
    <property type="match status" value="1"/>
</dbReference>
<feature type="domain" description="Radical SAM core" evidence="11">
    <location>
        <begin position="1"/>
        <end position="233"/>
    </location>
</feature>
<evidence type="ECO:0000256" key="6">
    <source>
        <dbReference type="ARBA" id="ARBA00022723"/>
    </source>
</evidence>
<evidence type="ECO:0000256" key="7">
    <source>
        <dbReference type="ARBA" id="ARBA00023004"/>
    </source>
</evidence>
<evidence type="ECO:0000256" key="3">
    <source>
        <dbReference type="ARBA" id="ARBA00017228"/>
    </source>
</evidence>
<dbReference type="EMBL" id="CP040098">
    <property type="protein sequence ID" value="QCQ22806.1"/>
    <property type="molecule type" value="Genomic_DNA"/>
</dbReference>
<evidence type="ECO:0000313" key="13">
    <source>
        <dbReference type="Proteomes" id="UP000298602"/>
    </source>
</evidence>
<keyword evidence="4 10" id="KW-0349">Heme</keyword>
<dbReference type="GO" id="GO:0051539">
    <property type="term" value="F:4 iron, 4 sulfur cluster binding"/>
    <property type="evidence" value="ECO:0007669"/>
    <property type="project" value="UniProtKB-UniRule"/>
</dbReference>
<dbReference type="InterPro" id="IPR004559">
    <property type="entry name" value="HemW-like"/>
</dbReference>
<keyword evidence="8 10" id="KW-0411">Iron-sulfur</keyword>
<evidence type="ECO:0000256" key="9">
    <source>
        <dbReference type="ARBA" id="ARBA00023186"/>
    </source>
</evidence>
<dbReference type="GO" id="GO:0006779">
    <property type="term" value="P:porphyrin-containing compound biosynthetic process"/>
    <property type="evidence" value="ECO:0007669"/>
    <property type="project" value="InterPro"/>
</dbReference>
<keyword evidence="9 10" id="KW-0143">Chaperone</keyword>
<dbReference type="Pfam" id="PF04055">
    <property type="entry name" value="Radical_SAM"/>
    <property type="match status" value="1"/>
</dbReference>
<dbReference type="InterPro" id="IPR013785">
    <property type="entry name" value="Aldolase_TIM"/>
</dbReference>
<dbReference type="SUPFAM" id="SSF102114">
    <property type="entry name" value="Radical SAM enzymes"/>
    <property type="match status" value="1"/>
</dbReference>
<organism evidence="12 13">
    <name type="scientific">Desulfoglaeba alkanexedens ALDC</name>
    <dbReference type="NCBI Taxonomy" id="980445"/>
    <lineage>
        <taxon>Bacteria</taxon>
        <taxon>Pseudomonadati</taxon>
        <taxon>Thermodesulfobacteriota</taxon>
        <taxon>Syntrophobacteria</taxon>
        <taxon>Syntrophobacterales</taxon>
        <taxon>Syntrophobacteraceae</taxon>
        <taxon>Desulfoglaeba</taxon>
    </lineage>
</organism>
<keyword evidence="10" id="KW-0963">Cytoplasm</keyword>
<dbReference type="SFLD" id="SFLDF00562">
    <property type="entry name" value="HemN-like__clustered_with_heat"/>
    <property type="match status" value="1"/>
</dbReference>
<evidence type="ECO:0000256" key="2">
    <source>
        <dbReference type="ARBA" id="ARBA00006100"/>
    </source>
</evidence>
<evidence type="ECO:0000256" key="10">
    <source>
        <dbReference type="RuleBase" id="RU364116"/>
    </source>
</evidence>
<name>A0A4P8L497_9BACT</name>
<evidence type="ECO:0000256" key="4">
    <source>
        <dbReference type="ARBA" id="ARBA00022617"/>
    </source>
</evidence>
<dbReference type="SFLD" id="SFLDF00288">
    <property type="entry name" value="HemN-like__clustered_with_nucl"/>
    <property type="match status" value="1"/>
</dbReference>
<dbReference type="SFLD" id="SFLDG01065">
    <property type="entry name" value="anaerobic_coproporphyrinogen-I"/>
    <property type="match status" value="1"/>
</dbReference>
<keyword evidence="10" id="KW-0004">4Fe-4S</keyword>
<comment type="cofactor">
    <cofactor evidence="1">
        <name>[4Fe-4S] cluster</name>
        <dbReference type="ChEBI" id="CHEBI:49883"/>
    </cofactor>
</comment>
<dbReference type="RefSeq" id="WP_137425089.1">
    <property type="nucleotide sequence ID" value="NZ_CP040098.1"/>
</dbReference>
<comment type="similarity">
    <text evidence="2">Belongs to the anaerobic coproporphyrinogen-III oxidase family. HemW subfamily.</text>
</comment>
<reference evidence="12 13" key="1">
    <citation type="submission" date="2019-05" db="EMBL/GenBank/DDBJ databases">
        <title>The Complete Genome Sequence of the n-alkane-degrading Desulfoglaeba alkanexedens ALDC reveals multiple alkylsuccinate synthase gene clusters.</title>
        <authorList>
            <person name="Callaghan A.V."/>
            <person name="Davidova I.A."/>
            <person name="Duncan K.E."/>
            <person name="Morris B."/>
            <person name="McInerney M.J."/>
        </authorList>
    </citation>
    <scope>NUCLEOTIDE SEQUENCE [LARGE SCALE GENOMIC DNA]</scope>
    <source>
        <strain evidence="12 13">ALDC</strain>
    </source>
</reference>
<reference evidence="12 13" key="2">
    <citation type="submission" date="2019-05" db="EMBL/GenBank/DDBJ databases">
        <authorList>
            <person name="Suflita J.M."/>
            <person name="Marks C.R."/>
        </authorList>
    </citation>
    <scope>NUCLEOTIDE SEQUENCE [LARGE SCALE GENOMIC DNA]</scope>
    <source>
        <strain evidence="12 13">ALDC</strain>
    </source>
</reference>
<evidence type="ECO:0000259" key="11">
    <source>
        <dbReference type="PROSITE" id="PS51918"/>
    </source>
</evidence>
<evidence type="ECO:0000313" key="12">
    <source>
        <dbReference type="EMBL" id="QCQ22806.1"/>
    </source>
</evidence>
<dbReference type="GO" id="GO:0046872">
    <property type="term" value="F:metal ion binding"/>
    <property type="evidence" value="ECO:0007669"/>
    <property type="project" value="UniProtKB-UniRule"/>
</dbReference>
<evidence type="ECO:0000256" key="1">
    <source>
        <dbReference type="ARBA" id="ARBA00001966"/>
    </source>
</evidence>
<comment type="subcellular location">
    <subcellularLocation>
        <location evidence="10">Cytoplasm</location>
    </subcellularLocation>
</comment>
<accession>A0A4P8L497</accession>
<dbReference type="InterPro" id="IPR007197">
    <property type="entry name" value="rSAM"/>
</dbReference>
<dbReference type="InterPro" id="IPR034505">
    <property type="entry name" value="Coproporphyrinogen-III_oxidase"/>
</dbReference>
<dbReference type="GO" id="GO:0004109">
    <property type="term" value="F:coproporphyrinogen oxidase activity"/>
    <property type="evidence" value="ECO:0007669"/>
    <property type="project" value="InterPro"/>
</dbReference>
<dbReference type="PROSITE" id="PS51918">
    <property type="entry name" value="RADICAL_SAM"/>
    <property type="match status" value="1"/>
</dbReference>
<dbReference type="KEGG" id="dax:FDQ92_11855"/>
<dbReference type="Gene3D" id="3.20.20.70">
    <property type="entry name" value="Aldolase class I"/>
    <property type="match status" value="1"/>
</dbReference>
<dbReference type="PANTHER" id="PTHR13932:SF5">
    <property type="entry name" value="RADICAL S-ADENOSYL METHIONINE DOMAIN-CONTAINING PROTEIN 1, MITOCHONDRIAL"/>
    <property type="match status" value="1"/>
</dbReference>
<gene>
    <name evidence="12" type="primary">hemW</name>
    <name evidence="12" type="ORF">FDQ92_11855</name>
</gene>
<comment type="function">
    <text evidence="10">Probably acts as a heme chaperone, transferring heme to an unknown acceptor. Binds one molecule of heme per monomer, possibly covalently. Binds 1 [4Fe-4S] cluster. The cluster is coordinated with 3 cysteines and an exchangeable S-adenosyl-L-methionine.</text>
</comment>
<dbReference type="AlphaFoldDB" id="A0A4P8L497"/>
<dbReference type="InterPro" id="IPR006638">
    <property type="entry name" value="Elp3/MiaA/NifB-like_rSAM"/>
</dbReference>
<dbReference type="OrthoDB" id="9808022at2"/>
<keyword evidence="7 10" id="KW-0408">Iron</keyword>